<proteinExistence type="predicted"/>
<dbReference type="AlphaFoldDB" id="A0A1V4SXM6"/>
<feature type="transmembrane region" description="Helical" evidence="3">
    <location>
        <begin position="21"/>
        <end position="41"/>
    </location>
</feature>
<dbReference type="RefSeq" id="WP_080022356.1">
    <property type="nucleotide sequence ID" value="NZ_LTAY01000029.1"/>
</dbReference>
<evidence type="ECO:0000313" key="6">
    <source>
        <dbReference type="Proteomes" id="UP000191448"/>
    </source>
</evidence>
<evidence type="ECO:0000256" key="2">
    <source>
        <dbReference type="SAM" id="MobiDB-lite"/>
    </source>
</evidence>
<comment type="caution">
    <text evidence="5">The sequence shown here is derived from an EMBL/GenBank/DDBJ whole genome shotgun (WGS) entry which is preliminary data.</text>
</comment>
<feature type="region of interest" description="Disordered" evidence="2">
    <location>
        <begin position="462"/>
        <end position="499"/>
    </location>
</feature>
<dbReference type="Pfam" id="PF12229">
    <property type="entry name" value="PG_binding_4"/>
    <property type="match status" value="1"/>
</dbReference>
<keyword evidence="1" id="KW-0732">Signal</keyword>
<evidence type="ECO:0000256" key="1">
    <source>
        <dbReference type="ARBA" id="ARBA00022729"/>
    </source>
</evidence>
<feature type="domain" description="G5" evidence="4">
    <location>
        <begin position="385"/>
        <end position="464"/>
    </location>
</feature>
<dbReference type="InterPro" id="IPR007391">
    <property type="entry name" value="Vancomycin_resist_VanW"/>
</dbReference>
<dbReference type="InterPro" id="IPR022029">
    <property type="entry name" value="YoaR-like_PG-bd"/>
</dbReference>
<dbReference type="Pfam" id="PF07501">
    <property type="entry name" value="G5"/>
    <property type="match status" value="1"/>
</dbReference>
<reference evidence="5 6" key="1">
    <citation type="submission" date="2016-02" db="EMBL/GenBank/DDBJ databases">
        <title>Genome sequence of Clostridium thermobutyricum DSM 4928.</title>
        <authorList>
            <person name="Poehlein A."/>
            <person name="Daniel R."/>
        </authorList>
    </citation>
    <scope>NUCLEOTIDE SEQUENCE [LARGE SCALE GENOMIC DNA]</scope>
    <source>
        <strain evidence="5 6">DSM 4928</strain>
    </source>
</reference>
<gene>
    <name evidence="5" type="primary">vanW</name>
    <name evidence="5" type="ORF">CLTHE_10870</name>
</gene>
<dbReference type="Proteomes" id="UP000191448">
    <property type="component" value="Unassembled WGS sequence"/>
</dbReference>
<name>A0A1V4SXM6_9CLOT</name>
<dbReference type="PANTHER" id="PTHR35788">
    <property type="entry name" value="EXPORTED PROTEIN-RELATED"/>
    <property type="match status" value="1"/>
</dbReference>
<keyword evidence="3" id="KW-0812">Transmembrane</keyword>
<dbReference type="InterPro" id="IPR052913">
    <property type="entry name" value="Glycopeptide_resist_protein"/>
</dbReference>
<dbReference type="InterPro" id="IPR011098">
    <property type="entry name" value="G5_dom"/>
</dbReference>
<protein>
    <submittedName>
        <fullName evidence="5">Vancomycin B-type resistance protein VanW</fullName>
    </submittedName>
</protein>
<evidence type="ECO:0000313" key="5">
    <source>
        <dbReference type="EMBL" id="OPX48628.1"/>
    </source>
</evidence>
<feature type="compositionally biased region" description="Basic and acidic residues" evidence="2">
    <location>
        <begin position="463"/>
        <end position="483"/>
    </location>
</feature>
<dbReference type="OrthoDB" id="9797191at2"/>
<evidence type="ECO:0000256" key="3">
    <source>
        <dbReference type="SAM" id="Phobius"/>
    </source>
</evidence>
<dbReference type="Gene3D" id="2.20.230.10">
    <property type="entry name" value="Resuscitation-promoting factor rpfb"/>
    <property type="match status" value="1"/>
</dbReference>
<dbReference type="EMBL" id="LTAY01000029">
    <property type="protein sequence ID" value="OPX48628.1"/>
    <property type="molecule type" value="Genomic_DNA"/>
</dbReference>
<keyword evidence="3" id="KW-0472">Membrane</keyword>
<accession>A0A1V4SXM6</accession>
<dbReference type="PROSITE" id="PS51109">
    <property type="entry name" value="G5"/>
    <property type="match status" value="1"/>
</dbReference>
<organism evidence="5 6">
    <name type="scientific">Clostridium thermobutyricum DSM 4928</name>
    <dbReference type="NCBI Taxonomy" id="1121339"/>
    <lineage>
        <taxon>Bacteria</taxon>
        <taxon>Bacillati</taxon>
        <taxon>Bacillota</taxon>
        <taxon>Clostridia</taxon>
        <taxon>Eubacteriales</taxon>
        <taxon>Clostridiaceae</taxon>
        <taxon>Clostridium</taxon>
    </lineage>
</organism>
<dbReference type="PANTHER" id="PTHR35788:SF1">
    <property type="entry name" value="EXPORTED PROTEIN"/>
    <property type="match status" value="1"/>
</dbReference>
<sequence length="499" mass="55682">MGNKSGEDRGFLTFMKKNKKSVSIATVSVLTVAIAGGVYVANIKNNLNDWNYKIYPGVTVKGIDLSGKSAEEAKNILNDNLNDKISNKDIVIKVDDKEYKGKYKDIEGKYNVDKAVDDAVKYGKDKSIFKQNKIIKGKENKELEIEFLYNDKKLGKLKENAQKNLNIEPKNATINIVGSSKNITEETLGKKLEVEELNNSLKENLNGDLENPTIINLNYVESKPKVTKEELSKIKDVMGSFESSFATSTPERSANVQAAVGFVDGTVLMPGEEFSYDKATSTDKSKYKQAPVYINNKVEMDIGGGICQVSSALYRAMMRANIRPTERHNHSLTVSYAKPSLDATVAWGYLDYKFKNPYDFPIYIKGTSDGKVIRFYVYGDKSALNGKTYDMENEIIRTIAPKEKIEKDSNLEEGKRVVQSKGQAGYVSKGYQLTYENGKLIKRELVSTDTYATTDSVVKVGTKKPEIKVDKPKEEVPANKEEQQQQQEGSEAPPVETTT</sequence>
<evidence type="ECO:0000259" key="4">
    <source>
        <dbReference type="PROSITE" id="PS51109"/>
    </source>
</evidence>
<dbReference type="SMART" id="SM01208">
    <property type="entry name" value="G5"/>
    <property type="match status" value="1"/>
</dbReference>
<dbReference type="Pfam" id="PF04294">
    <property type="entry name" value="VanW"/>
    <property type="match status" value="1"/>
</dbReference>
<keyword evidence="3" id="KW-1133">Transmembrane helix</keyword>